<accession>A0A4V5NVF0</accession>
<protein>
    <submittedName>
        <fullName evidence="2">GNAT family N-acetyltransferase</fullName>
    </submittedName>
</protein>
<dbReference type="OrthoDB" id="9789605at2"/>
<dbReference type="PROSITE" id="PS51186">
    <property type="entry name" value="GNAT"/>
    <property type="match status" value="1"/>
</dbReference>
<feature type="domain" description="N-acetyltransferase" evidence="1">
    <location>
        <begin position="3"/>
        <end position="155"/>
    </location>
</feature>
<dbReference type="AlphaFoldDB" id="A0A4V5NVF0"/>
<dbReference type="RefSeq" id="WP_136851541.1">
    <property type="nucleotide sequence ID" value="NZ_SWCI01000002.1"/>
</dbReference>
<name>A0A4V5NVF0_9GAMM</name>
<dbReference type="InterPro" id="IPR016181">
    <property type="entry name" value="Acyl_CoA_acyltransferase"/>
</dbReference>
<evidence type="ECO:0000313" key="3">
    <source>
        <dbReference type="Proteomes" id="UP000305674"/>
    </source>
</evidence>
<gene>
    <name evidence="2" type="ORF">FCL40_03785</name>
</gene>
<evidence type="ECO:0000313" key="2">
    <source>
        <dbReference type="EMBL" id="TKB50293.1"/>
    </source>
</evidence>
<evidence type="ECO:0000259" key="1">
    <source>
        <dbReference type="PROSITE" id="PS51186"/>
    </source>
</evidence>
<reference evidence="2 3" key="1">
    <citation type="submission" date="2019-04" db="EMBL/GenBank/DDBJ databases">
        <authorList>
            <person name="Hwang J.C."/>
        </authorList>
    </citation>
    <scope>NUCLEOTIDE SEQUENCE [LARGE SCALE GENOMIC DNA]</scope>
    <source>
        <strain evidence="2 3">IMCC35001</strain>
    </source>
</reference>
<dbReference type="EMBL" id="SWCI01000002">
    <property type="protein sequence ID" value="TKB50293.1"/>
    <property type="molecule type" value="Genomic_DNA"/>
</dbReference>
<proteinExistence type="predicted"/>
<keyword evidence="2" id="KW-0808">Transferase</keyword>
<dbReference type="InterPro" id="IPR000182">
    <property type="entry name" value="GNAT_dom"/>
</dbReference>
<dbReference type="Pfam" id="PF13673">
    <property type="entry name" value="Acetyltransf_10"/>
    <property type="match status" value="1"/>
</dbReference>
<organism evidence="2 3">
    <name type="scientific">Ferrimonas sediminicola</name>
    <dbReference type="NCBI Taxonomy" id="2569538"/>
    <lineage>
        <taxon>Bacteria</taxon>
        <taxon>Pseudomonadati</taxon>
        <taxon>Pseudomonadota</taxon>
        <taxon>Gammaproteobacteria</taxon>
        <taxon>Alteromonadales</taxon>
        <taxon>Ferrimonadaceae</taxon>
        <taxon>Ferrimonas</taxon>
    </lineage>
</organism>
<dbReference type="PANTHER" id="PTHR43451:SF1">
    <property type="entry name" value="ACETYLTRANSFERASE"/>
    <property type="match status" value="1"/>
</dbReference>
<comment type="caution">
    <text evidence="2">The sequence shown here is derived from an EMBL/GenBank/DDBJ whole genome shotgun (WGS) entry which is preliminary data.</text>
</comment>
<keyword evidence="3" id="KW-1185">Reference proteome</keyword>
<dbReference type="Proteomes" id="UP000305674">
    <property type="component" value="Unassembled WGS sequence"/>
</dbReference>
<dbReference type="PANTHER" id="PTHR43451">
    <property type="entry name" value="ACETYLTRANSFERASE (GNAT) FAMILY PROTEIN"/>
    <property type="match status" value="1"/>
</dbReference>
<dbReference type="Gene3D" id="3.40.630.30">
    <property type="match status" value="1"/>
</dbReference>
<dbReference type="SUPFAM" id="SSF55729">
    <property type="entry name" value="Acyl-CoA N-acyltransferases (Nat)"/>
    <property type="match status" value="1"/>
</dbReference>
<sequence>MNIHIRVATTDDAKAISRLIQPLTRKHVCPTCDESVHDALLASMSPQSMASYLSSNHFYVVAATHDNEIVGVAGIRDYEHLYHLFVDDRFQGQGLSRRLWDEVKAASLHHGNGGRFTVNSALNAERIYRHFGFQPRGGVRDRQGMRDIPMVLVEG</sequence>
<dbReference type="GO" id="GO:0016747">
    <property type="term" value="F:acyltransferase activity, transferring groups other than amino-acyl groups"/>
    <property type="evidence" value="ECO:0007669"/>
    <property type="project" value="InterPro"/>
</dbReference>
<dbReference type="CDD" id="cd04301">
    <property type="entry name" value="NAT_SF"/>
    <property type="match status" value="1"/>
</dbReference>
<dbReference type="InterPro" id="IPR052564">
    <property type="entry name" value="N-acetyltrans/Recomb-assoc"/>
</dbReference>